<name>A0A916NC94_9BACT</name>
<accession>A0A916NC94</accession>
<dbReference type="Proteomes" id="UP000680038">
    <property type="component" value="Unassembled WGS sequence"/>
</dbReference>
<keyword evidence="2" id="KW-1133">Transmembrane helix</keyword>
<evidence type="ECO:0000313" key="4">
    <source>
        <dbReference type="Proteomes" id="UP000680038"/>
    </source>
</evidence>
<dbReference type="AlphaFoldDB" id="A0A916NC94"/>
<gene>
    <name evidence="3" type="ORF">DYBT9275_02463</name>
</gene>
<keyword evidence="2" id="KW-0472">Membrane</keyword>
<keyword evidence="2" id="KW-0812">Transmembrane</keyword>
<organism evidence="3 4">
    <name type="scientific">Dyadobacter helix</name>
    <dbReference type="NCBI Taxonomy" id="2822344"/>
    <lineage>
        <taxon>Bacteria</taxon>
        <taxon>Pseudomonadati</taxon>
        <taxon>Bacteroidota</taxon>
        <taxon>Cytophagia</taxon>
        <taxon>Cytophagales</taxon>
        <taxon>Spirosomataceae</taxon>
        <taxon>Dyadobacter</taxon>
    </lineage>
</organism>
<feature type="region of interest" description="Disordered" evidence="1">
    <location>
        <begin position="56"/>
        <end position="85"/>
    </location>
</feature>
<sequence>MVELIPNTVIYDRFLLIEEISKDTRKGQRIWSVLDQQTSQAYLVHFYSDGRTEWFNDNRQPAAQSSPPPSPASPSSAQGTPPAVERERSLKRVLPVVLVVGFAAAAYLFYKPVTGFIKSAFTDEKTAEVVVNPTPARIPSDSIAQEAKTEKTESADTTSVDVEPIVQQENTAAGTSITSVNEALQKLKSLGAIPKAEQGAAFVKAREAFAGLKASGGHQALVDSIYIMCAGRGARSLLDYQKTGEAAARQYALEWYQTAYVLKPSPGLQERLGRIKEGQNNK</sequence>
<comment type="caution">
    <text evidence="3">The sequence shown here is derived from an EMBL/GenBank/DDBJ whole genome shotgun (WGS) entry which is preliminary data.</text>
</comment>
<reference evidence="3" key="1">
    <citation type="submission" date="2021-04" db="EMBL/GenBank/DDBJ databases">
        <authorList>
            <person name="Rodrigo-Torres L."/>
            <person name="Arahal R. D."/>
            <person name="Lucena T."/>
        </authorList>
    </citation>
    <scope>NUCLEOTIDE SEQUENCE</scope>
    <source>
        <strain evidence="3">CECT 9275</strain>
    </source>
</reference>
<feature type="transmembrane region" description="Helical" evidence="2">
    <location>
        <begin position="93"/>
        <end position="110"/>
    </location>
</feature>
<evidence type="ECO:0000256" key="1">
    <source>
        <dbReference type="SAM" id="MobiDB-lite"/>
    </source>
</evidence>
<dbReference type="EMBL" id="CAJRAF010000002">
    <property type="protein sequence ID" value="CAG5000436.1"/>
    <property type="molecule type" value="Genomic_DNA"/>
</dbReference>
<dbReference type="RefSeq" id="WP_215239098.1">
    <property type="nucleotide sequence ID" value="NZ_CAJRAF010000002.1"/>
</dbReference>
<proteinExistence type="predicted"/>
<protein>
    <submittedName>
        <fullName evidence="3">Uncharacterized protein</fullName>
    </submittedName>
</protein>
<evidence type="ECO:0000313" key="3">
    <source>
        <dbReference type="EMBL" id="CAG5000436.1"/>
    </source>
</evidence>
<evidence type="ECO:0000256" key="2">
    <source>
        <dbReference type="SAM" id="Phobius"/>
    </source>
</evidence>
<keyword evidence="4" id="KW-1185">Reference proteome</keyword>